<reference evidence="4" key="1">
    <citation type="submission" date="2018-05" db="EMBL/GenBank/DDBJ databases">
        <title>Draft genome sequence of Stemphylium lycopersici strain CIDEFI 213.</title>
        <authorList>
            <person name="Medina R."/>
            <person name="Franco M.E.E."/>
            <person name="Lucentini C.G."/>
            <person name="Saparrat M.C.N."/>
            <person name="Balatti P.A."/>
        </authorList>
    </citation>
    <scope>NUCLEOTIDE SEQUENCE [LARGE SCALE GENOMIC DNA]</scope>
    <source>
        <strain evidence="4">CIDEFI 213</strain>
    </source>
</reference>
<dbReference type="InterPro" id="IPR000719">
    <property type="entry name" value="Prot_kinase_dom"/>
</dbReference>
<feature type="region of interest" description="Disordered" evidence="1">
    <location>
        <begin position="290"/>
        <end position="322"/>
    </location>
</feature>
<dbReference type="EMBL" id="QGDH01000345">
    <property type="protein sequence ID" value="RAR00621.1"/>
    <property type="molecule type" value="Genomic_DNA"/>
</dbReference>
<dbReference type="GO" id="GO:0004672">
    <property type="term" value="F:protein kinase activity"/>
    <property type="evidence" value="ECO:0007669"/>
    <property type="project" value="InterPro"/>
</dbReference>
<evidence type="ECO:0000313" key="4">
    <source>
        <dbReference type="Proteomes" id="UP000249619"/>
    </source>
</evidence>
<dbReference type="SUPFAM" id="SSF56112">
    <property type="entry name" value="Protein kinase-like (PK-like)"/>
    <property type="match status" value="1"/>
</dbReference>
<feature type="domain" description="Protein kinase" evidence="2">
    <location>
        <begin position="32"/>
        <end position="322"/>
    </location>
</feature>
<proteinExistence type="predicted"/>
<organism evidence="3 4">
    <name type="scientific">Stemphylium lycopersici</name>
    <name type="common">Tomato gray leaf spot disease fungus</name>
    <name type="synonym">Thyrospora lycopersici</name>
    <dbReference type="NCBI Taxonomy" id="183478"/>
    <lineage>
        <taxon>Eukaryota</taxon>
        <taxon>Fungi</taxon>
        <taxon>Dikarya</taxon>
        <taxon>Ascomycota</taxon>
        <taxon>Pezizomycotina</taxon>
        <taxon>Dothideomycetes</taxon>
        <taxon>Pleosporomycetidae</taxon>
        <taxon>Pleosporales</taxon>
        <taxon>Pleosporineae</taxon>
        <taxon>Pleosporaceae</taxon>
        <taxon>Stemphylium</taxon>
    </lineage>
</organism>
<evidence type="ECO:0000259" key="2">
    <source>
        <dbReference type="PROSITE" id="PS50011"/>
    </source>
</evidence>
<keyword evidence="4" id="KW-1185">Reference proteome</keyword>
<evidence type="ECO:0000256" key="1">
    <source>
        <dbReference type="SAM" id="MobiDB-lite"/>
    </source>
</evidence>
<dbReference type="GO" id="GO:0005524">
    <property type="term" value="F:ATP binding"/>
    <property type="evidence" value="ECO:0007669"/>
    <property type="project" value="InterPro"/>
</dbReference>
<dbReference type="Proteomes" id="UP000249619">
    <property type="component" value="Unassembled WGS sequence"/>
</dbReference>
<gene>
    <name evidence="3" type="ORF">DDE83_009078</name>
</gene>
<accession>A0A364MRI7</accession>
<protein>
    <recommendedName>
        <fullName evidence="2">Protein kinase domain-containing protein</fullName>
    </recommendedName>
</protein>
<dbReference type="AlphaFoldDB" id="A0A364MRI7"/>
<comment type="caution">
    <text evidence="3">The sequence shown here is derived from an EMBL/GenBank/DDBJ whole genome shotgun (WGS) entry which is preliminary data.</text>
</comment>
<feature type="compositionally biased region" description="Basic and acidic residues" evidence="1">
    <location>
        <begin position="295"/>
        <end position="311"/>
    </location>
</feature>
<sequence length="322" mass="36709">MGLITSTRANLERDGYHYGQEDKCHEAFEDRFMPLDAAGMGFFGIVFYALTKFDFAVERSLLISDPVRYNSADGLRKVQAVKICNPLCPSGTKASAEYLMKEIKAMKRVWSEMEECVRHNFVRLCDYSTSNGPWYSMEHVTSGVTLETLYRTNQAKQSPVIEELAFHLVDQITKACVFLHEKCGIVCADVNRRNIMLRYPGRETPLMPDVVMIDWSLWEEANAERVDKDTKDVYESVFPVLFEVGWSCGMSHDQKTCTVSDAGHSREWLHLYKDMSARQLSLRHLGASVKNTSNESRRRVSEDCHKADKVQGSKFANESARA</sequence>
<dbReference type="STRING" id="183478.A0A364MRI7"/>
<name>A0A364MRI7_STELY</name>
<dbReference type="PROSITE" id="PS50011">
    <property type="entry name" value="PROTEIN_KINASE_DOM"/>
    <property type="match status" value="1"/>
</dbReference>
<dbReference type="OrthoDB" id="3795368at2759"/>
<dbReference type="InterPro" id="IPR011009">
    <property type="entry name" value="Kinase-like_dom_sf"/>
</dbReference>
<evidence type="ECO:0000313" key="3">
    <source>
        <dbReference type="EMBL" id="RAR00621.1"/>
    </source>
</evidence>
<dbReference type="Gene3D" id="1.10.510.10">
    <property type="entry name" value="Transferase(Phosphotransferase) domain 1"/>
    <property type="match status" value="1"/>
</dbReference>